<dbReference type="InterPro" id="IPR041698">
    <property type="entry name" value="Methyltransf_25"/>
</dbReference>
<sequence length="263" mass="30097">MKEESIISNYNNFDENKRAFGSKAEQIEFIYTQKLLDQYIKPYMSVAELGCGTGYYGFYLSKKCQSYHGIDITPRHVEQFQKKIKEQELSYLSVSVGDATDLPDIADNTFDVVLVFGPMYHLPREERIRVIQESKRICKTNGLIMFAYINKIGAYLRGCIDENLKANYPNKKTNELVLSQGVDDVLPDVFFFTMPEEIEHDVTTNGLTVIQNVGVDFTFNASDINVMDDEKYAAWTEVMDYMFHCNSCTGVSNHAVLVCRNLL</sequence>
<dbReference type="EMBL" id="JBHSGN010000015">
    <property type="protein sequence ID" value="MFC4672562.1"/>
    <property type="molecule type" value="Genomic_DNA"/>
</dbReference>
<dbReference type="EC" id="2.1.-.-" evidence="2"/>
<proteinExistence type="predicted"/>
<dbReference type="RefSeq" id="WP_379993747.1">
    <property type="nucleotide sequence ID" value="NZ_JBHSGN010000015.1"/>
</dbReference>
<evidence type="ECO:0000313" key="3">
    <source>
        <dbReference type="Proteomes" id="UP001596023"/>
    </source>
</evidence>
<dbReference type="PANTHER" id="PTHR42912">
    <property type="entry name" value="METHYLTRANSFERASE"/>
    <property type="match status" value="1"/>
</dbReference>
<dbReference type="Pfam" id="PF13649">
    <property type="entry name" value="Methyltransf_25"/>
    <property type="match status" value="1"/>
</dbReference>
<dbReference type="InterPro" id="IPR029063">
    <property type="entry name" value="SAM-dependent_MTases_sf"/>
</dbReference>
<accession>A0ABV9KR77</accession>
<evidence type="ECO:0000313" key="2">
    <source>
        <dbReference type="EMBL" id="MFC4672562.1"/>
    </source>
</evidence>
<dbReference type="GO" id="GO:0032259">
    <property type="term" value="P:methylation"/>
    <property type="evidence" value="ECO:0007669"/>
    <property type="project" value="UniProtKB-KW"/>
</dbReference>
<evidence type="ECO:0000259" key="1">
    <source>
        <dbReference type="Pfam" id="PF13649"/>
    </source>
</evidence>
<feature type="domain" description="Methyltransferase" evidence="1">
    <location>
        <begin position="46"/>
        <end position="142"/>
    </location>
</feature>
<dbReference type="GO" id="GO:0008168">
    <property type="term" value="F:methyltransferase activity"/>
    <property type="evidence" value="ECO:0007669"/>
    <property type="project" value="UniProtKB-KW"/>
</dbReference>
<keyword evidence="3" id="KW-1185">Reference proteome</keyword>
<keyword evidence="2" id="KW-0489">Methyltransferase</keyword>
<comment type="caution">
    <text evidence="2">The sequence shown here is derived from an EMBL/GenBank/DDBJ whole genome shotgun (WGS) entry which is preliminary data.</text>
</comment>
<dbReference type="SUPFAM" id="SSF53335">
    <property type="entry name" value="S-adenosyl-L-methionine-dependent methyltransferases"/>
    <property type="match status" value="1"/>
</dbReference>
<name>A0ABV9KR77_9BACT</name>
<dbReference type="Gene3D" id="3.40.50.150">
    <property type="entry name" value="Vaccinia Virus protein VP39"/>
    <property type="match status" value="1"/>
</dbReference>
<keyword evidence="2" id="KW-0808">Transferase</keyword>
<organism evidence="2 3">
    <name type="scientific">Dysgonomonas termitidis</name>
    <dbReference type="NCBI Taxonomy" id="1516126"/>
    <lineage>
        <taxon>Bacteria</taxon>
        <taxon>Pseudomonadati</taxon>
        <taxon>Bacteroidota</taxon>
        <taxon>Bacteroidia</taxon>
        <taxon>Bacteroidales</taxon>
        <taxon>Dysgonomonadaceae</taxon>
        <taxon>Dysgonomonas</taxon>
    </lineage>
</organism>
<dbReference type="CDD" id="cd02440">
    <property type="entry name" value="AdoMet_MTases"/>
    <property type="match status" value="1"/>
</dbReference>
<reference evidence="3" key="1">
    <citation type="journal article" date="2019" name="Int. J. Syst. Evol. Microbiol.">
        <title>The Global Catalogue of Microorganisms (GCM) 10K type strain sequencing project: providing services to taxonomists for standard genome sequencing and annotation.</title>
        <authorList>
            <consortium name="The Broad Institute Genomics Platform"/>
            <consortium name="The Broad Institute Genome Sequencing Center for Infectious Disease"/>
            <person name="Wu L."/>
            <person name="Ma J."/>
        </authorList>
    </citation>
    <scope>NUCLEOTIDE SEQUENCE [LARGE SCALE GENOMIC DNA]</scope>
    <source>
        <strain evidence="3">CCUG 66188</strain>
    </source>
</reference>
<dbReference type="Proteomes" id="UP001596023">
    <property type="component" value="Unassembled WGS sequence"/>
</dbReference>
<gene>
    <name evidence="2" type="ORF">ACFO6W_02530</name>
</gene>
<protein>
    <submittedName>
        <fullName evidence="2">Class I SAM-dependent methyltransferase</fullName>
        <ecNumber evidence="2">2.1.-.-</ecNumber>
    </submittedName>
</protein>
<dbReference type="InterPro" id="IPR050508">
    <property type="entry name" value="Methyltransf_Superfamily"/>
</dbReference>